<feature type="compositionally biased region" description="Polar residues" evidence="2">
    <location>
        <begin position="53"/>
        <end position="63"/>
    </location>
</feature>
<gene>
    <name evidence="4" type="ORF">RDB_LOCUS62417</name>
</gene>
<dbReference type="Gene3D" id="3.40.50.300">
    <property type="entry name" value="P-loop containing nucleotide triphosphate hydrolases"/>
    <property type="match status" value="1"/>
</dbReference>
<dbReference type="AlphaFoldDB" id="A0A8H3APM0"/>
<evidence type="ECO:0000256" key="1">
    <source>
        <dbReference type="ARBA" id="ARBA00022737"/>
    </source>
</evidence>
<dbReference type="SUPFAM" id="SSF52540">
    <property type="entry name" value="P-loop containing nucleoside triphosphate hydrolases"/>
    <property type="match status" value="1"/>
</dbReference>
<organism evidence="4 5">
    <name type="scientific">Rhizoctonia solani</name>
    <dbReference type="NCBI Taxonomy" id="456999"/>
    <lineage>
        <taxon>Eukaryota</taxon>
        <taxon>Fungi</taxon>
        <taxon>Dikarya</taxon>
        <taxon>Basidiomycota</taxon>
        <taxon>Agaricomycotina</taxon>
        <taxon>Agaricomycetes</taxon>
        <taxon>Cantharellales</taxon>
        <taxon>Ceratobasidiaceae</taxon>
        <taxon>Rhizoctonia</taxon>
    </lineage>
</organism>
<protein>
    <recommendedName>
        <fullName evidence="3">Nephrocystin 3-like N-terminal domain-containing protein</fullName>
    </recommendedName>
</protein>
<name>A0A8H3APM0_9AGAM</name>
<dbReference type="Pfam" id="PF24883">
    <property type="entry name" value="NPHP3_N"/>
    <property type="match status" value="1"/>
</dbReference>
<dbReference type="PANTHER" id="PTHR10039">
    <property type="entry name" value="AMELOGENIN"/>
    <property type="match status" value="1"/>
</dbReference>
<keyword evidence="1" id="KW-0677">Repeat</keyword>
<evidence type="ECO:0000313" key="5">
    <source>
        <dbReference type="Proteomes" id="UP000663843"/>
    </source>
</evidence>
<comment type="caution">
    <text evidence="4">The sequence shown here is derived from an EMBL/GenBank/DDBJ whole genome shotgun (WGS) entry which is preliminary data.</text>
</comment>
<reference evidence="4" key="1">
    <citation type="submission" date="2021-01" db="EMBL/GenBank/DDBJ databases">
        <authorList>
            <person name="Kaushik A."/>
        </authorList>
    </citation>
    <scope>NUCLEOTIDE SEQUENCE</scope>
    <source>
        <strain evidence="4">AG2-2IIIB</strain>
    </source>
</reference>
<sequence length="536" mass="60156">MSTRDRLRKLKSNIKSWVYSTSDPQAAASSSSLGQHVGGEIPSTPPRQDDESNGQLMSASNPAMHNDAGEGTAEVLPPSLPAADTLLGDHSDDWTYLRLFAKTLEHSARFFGPLREVVGGLIECIETFETLSNAQKEYDVLRRELDGVFKELQVHCTRTMPPAMTVTIEGLCRSIKHEVTHIREMQGHGKIRKFLEAGNDVDDILACYRRVQSYFQRVALNANVSMWRVVDEIAIDNRLDRLSPSLSACYNSARAVELKRGPCTKGTRIDIMAQMLAWTDRSNFGSVYWMSGMAGTGKTTIAYSLCLELDSSRRLAASFFCSRQQPECRNVILIIPTIAYQFARCSHPFRFVLSAILENDPDVHTRLPHLQFDALISQPLLRVKDTLPDYLVVVIDALDECDDKESTSQILDVLLTKSSGLPIRFVVSSRPEPEIRDEMTKQNDQAESRVVLHELEEYAVQADIETYLRVSLAPMNPNEDEIATLLRRSGILFIYAATVVRYIGFDKFRRNPRARLANVLSASNATENKHKDVDAL</sequence>
<proteinExistence type="predicted"/>
<dbReference type="InterPro" id="IPR056884">
    <property type="entry name" value="NPHP3-like_N"/>
</dbReference>
<feature type="region of interest" description="Disordered" evidence="2">
    <location>
        <begin position="21"/>
        <end position="77"/>
    </location>
</feature>
<dbReference type="InterPro" id="IPR027417">
    <property type="entry name" value="P-loop_NTPase"/>
</dbReference>
<evidence type="ECO:0000259" key="3">
    <source>
        <dbReference type="Pfam" id="PF24883"/>
    </source>
</evidence>
<dbReference type="Proteomes" id="UP000663843">
    <property type="component" value="Unassembled WGS sequence"/>
</dbReference>
<feature type="domain" description="Nephrocystin 3-like N-terminal" evidence="3">
    <location>
        <begin position="274"/>
        <end position="430"/>
    </location>
</feature>
<dbReference type="EMBL" id="CAJMWT010002016">
    <property type="protein sequence ID" value="CAE6429517.1"/>
    <property type="molecule type" value="Genomic_DNA"/>
</dbReference>
<evidence type="ECO:0000313" key="4">
    <source>
        <dbReference type="EMBL" id="CAE6429517.1"/>
    </source>
</evidence>
<accession>A0A8H3APM0</accession>
<evidence type="ECO:0000256" key="2">
    <source>
        <dbReference type="SAM" id="MobiDB-lite"/>
    </source>
</evidence>
<feature type="compositionally biased region" description="Polar residues" evidence="2">
    <location>
        <begin position="21"/>
        <end position="34"/>
    </location>
</feature>